<evidence type="ECO:0000259" key="2">
    <source>
        <dbReference type="Pfam" id="PF13400"/>
    </source>
</evidence>
<feature type="transmembrane region" description="Helical" evidence="1">
    <location>
        <begin position="20"/>
        <end position="38"/>
    </location>
</feature>
<evidence type="ECO:0000256" key="1">
    <source>
        <dbReference type="SAM" id="Phobius"/>
    </source>
</evidence>
<dbReference type="AlphaFoldDB" id="A0A9Q4AN07"/>
<dbReference type="EMBL" id="JAMWDU010000003">
    <property type="protein sequence ID" value="MCP8887188.1"/>
    <property type="molecule type" value="Genomic_DNA"/>
</dbReference>
<organism evidence="3 4">
    <name type="scientific">Devosia ureilytica</name>
    <dbReference type="NCBI Taxonomy" id="2952754"/>
    <lineage>
        <taxon>Bacteria</taxon>
        <taxon>Pseudomonadati</taxon>
        <taxon>Pseudomonadota</taxon>
        <taxon>Alphaproteobacteria</taxon>
        <taxon>Hyphomicrobiales</taxon>
        <taxon>Devosiaceae</taxon>
        <taxon>Devosia</taxon>
    </lineage>
</organism>
<comment type="caution">
    <text evidence="3">The sequence shown here is derived from an EMBL/GenBank/DDBJ whole genome shotgun (WGS) entry which is preliminary data.</text>
</comment>
<reference evidence="3" key="1">
    <citation type="submission" date="2022-06" db="EMBL/GenBank/DDBJ databases">
        <title>Devosia sp. XJ19-45 genome assembly.</title>
        <authorList>
            <person name="Li B."/>
            <person name="Cai M."/>
            <person name="Nie G."/>
            <person name="Li W."/>
        </authorList>
    </citation>
    <scope>NUCLEOTIDE SEQUENCE</scope>
    <source>
        <strain evidence="3">XJ19-45</strain>
    </source>
</reference>
<gene>
    <name evidence="3" type="ORF">NF348_08735</name>
</gene>
<keyword evidence="4" id="KW-1185">Reference proteome</keyword>
<evidence type="ECO:0000313" key="3">
    <source>
        <dbReference type="EMBL" id="MCP8887188.1"/>
    </source>
</evidence>
<keyword evidence="1" id="KW-1133">Transmembrane helix</keyword>
<feature type="domain" description="Putative Flp pilus-assembly TadG-like N-terminal" evidence="2">
    <location>
        <begin position="17"/>
        <end position="63"/>
    </location>
</feature>
<keyword evidence="1" id="KW-0812">Transmembrane</keyword>
<dbReference type="Proteomes" id="UP001060275">
    <property type="component" value="Unassembled WGS sequence"/>
</dbReference>
<dbReference type="Pfam" id="PF13400">
    <property type="entry name" value="Tad"/>
    <property type="match status" value="1"/>
</dbReference>
<accession>A0A9Q4AN07</accession>
<dbReference type="InterPro" id="IPR028087">
    <property type="entry name" value="Tad_N"/>
</dbReference>
<name>A0A9Q4AN07_9HYPH</name>
<proteinExistence type="predicted"/>
<protein>
    <submittedName>
        <fullName evidence="3">Pilus assembly protein TadG-related protein</fullName>
    </submittedName>
</protein>
<evidence type="ECO:0000313" key="4">
    <source>
        <dbReference type="Proteomes" id="UP001060275"/>
    </source>
</evidence>
<sequence length="491" mass="52165">MNPLRSTLDRFSQDEDGVALVFVTILLPVIVGFALLAVDMARAYNLHNDLQKAADAFALAAAAELDGREDSIARANDAIANLLENQSRFSDSGTVTLTEDDVAATFHASIPVDDSDSMDGWGQAGPDTATYVRVVVNDTDFTSIFPASFLGSSNTLTLSPEAVAGFTGTVVCEMTPLFICNPFEGMDVSFHEIVNDENFFGRGLRLVSNDGGSGGAWGPGNFGFLRPQEEHGYGAQDLASDIARSHLRECVSSRGLYFRTGGPQPAVRDAINVRFDIYGGSFKSDDVTIPPAPNVRKGYQAGNGGGANAACNTEEATDLSLYRHFTPDTAYPDLGGKLGNGLWDYEGYLAANNFSAADMAAFVDADGAAYSNANPPSRYDLYIYEIENNLVSRASLGGETGAPACSAAPAVDSDRRLIYGALVNCLEQADQLNGASGESVPAVGYASFFLTEPVSQARTGGDIRAEIVDIDGIAGRGTMENFSRDQVQLYR</sequence>
<keyword evidence="1" id="KW-0472">Membrane</keyword>
<dbReference type="RefSeq" id="WP_254674268.1">
    <property type="nucleotide sequence ID" value="NZ_JAMWDU010000003.1"/>
</dbReference>